<sequence>MSQNYHPGDGSDGAFPRHSTQHPSNRRQPHYMTVGSGSTSASAAALMSNLDHDSGYGGSIADDTYSNDGSSKGWHPGLTRDLPTPAHTPTLRGEDNLEAENERRVLASHVHQLYYNQNRAALGRQITRTVETLKSLQQMNSTWPAQYPQVREPQNARPDPRPGFAHTQSTAAGGDLHRRVDNVPLRPGAPRRAATSLEEGSTAESSYAAENRKPQEPERLITPQSAQEFSVLKLNMNVQGFTQSEIAHSMKKESIAALLDGRINQSIRHLLLLRDRIEDTSSKVLVTGDLNAGKSTFCNALLRRKILPEDQQPCTSIFCEVLDAKENGNIEEAHAVHKDATYDRNDESTYDVFSLQDLEKVVTDNETYTQCKVYVRDVRTIDESLLNNGVVDISIIDAPGLNSDSLKTTAVFARQEEIDVVVFVVSAANHFTLSAKEFIWNAAHEKAYIFIVVNGFDNIRDKARCERMILEQVANLSPRTFKESSELVHFVSSNAIPVAPSIGNGPGHDSGGGGGGGGRGASGSSSGPSDDGPTPPPNDEDEPLGKHGEPGSPPDKGKGKDKEKIQDFEQLEGSLRRFVLEKRARSKLAPAKTYLLNVLADLNYLATVNRDVAQSELDRVSQELSEIEPAYEKSKKARAEVNDDVNQTIEDTCTDIYRDTRTILNNAIARVAEADLGVQYPGLMSAFQYAEDIKAAMLDQISAAVTICEDKAKSKTIGSVNTIKSLGILHVGDEYNDLTFNSDKMFTKRRDLLARQVDFEIELADFFDLGGLWERQEKVAGTGMALTVASVVGGRMVGGFGYVDGALGALRVVGTQNMRRLIVPGLIATVILATAYALHSIPTTLPPRLSRRIATTLSSLDYTHTNSSRISAEVRKILRFPADNLRTGLQQSVQQLGEKRDERVKVKRESEVARKYFGNLVRDSSEGKARVEDVDLEGPAPGLAGGYEEGTLV</sequence>
<feature type="region of interest" description="Disordered" evidence="7">
    <location>
        <begin position="928"/>
        <end position="953"/>
    </location>
</feature>
<evidence type="ECO:0000313" key="11">
    <source>
        <dbReference type="Proteomes" id="UP001590950"/>
    </source>
</evidence>
<dbReference type="Gene3D" id="3.40.50.300">
    <property type="entry name" value="P-loop containing nucleotide triphosphate hydrolases"/>
    <property type="match status" value="1"/>
</dbReference>
<keyword evidence="3" id="KW-0378">Hydrolase</keyword>
<dbReference type="SUPFAM" id="SSF52540">
    <property type="entry name" value="P-loop containing nucleoside triphosphate hydrolases"/>
    <property type="match status" value="1"/>
</dbReference>
<gene>
    <name evidence="10" type="ORF">N7G274_000225</name>
</gene>
<reference evidence="10 11" key="1">
    <citation type="submission" date="2024-09" db="EMBL/GenBank/DDBJ databases">
        <title>Rethinking Asexuality: The Enigmatic Case of Functional Sexual Genes in Lepraria (Stereocaulaceae).</title>
        <authorList>
            <person name="Doellman M."/>
            <person name="Sun Y."/>
            <person name="Barcenas-Pena A."/>
            <person name="Lumbsch H.T."/>
            <person name="Grewe F."/>
        </authorList>
    </citation>
    <scope>NUCLEOTIDE SEQUENCE [LARGE SCALE GENOMIC DNA]</scope>
    <source>
        <strain evidence="10 11">Mercado 3170</strain>
    </source>
</reference>
<feature type="transmembrane region" description="Helical" evidence="8">
    <location>
        <begin position="821"/>
        <end position="841"/>
    </location>
</feature>
<evidence type="ECO:0000256" key="7">
    <source>
        <dbReference type="SAM" id="MobiDB-lite"/>
    </source>
</evidence>
<evidence type="ECO:0000313" key="10">
    <source>
        <dbReference type="EMBL" id="KAL2048314.1"/>
    </source>
</evidence>
<accession>A0ABR4ARH5</accession>
<comment type="caution">
    <text evidence="10">The sequence shown here is derived from an EMBL/GenBank/DDBJ whole genome shotgun (WGS) entry which is preliminary data.</text>
</comment>
<keyword evidence="4" id="KW-0175">Coiled coil</keyword>
<keyword evidence="6 8" id="KW-0472">Membrane</keyword>
<keyword evidence="2" id="KW-0547">Nucleotide-binding</keyword>
<feature type="compositionally biased region" description="Low complexity" evidence="7">
    <location>
        <begin position="522"/>
        <end position="532"/>
    </location>
</feature>
<dbReference type="EMBL" id="JBEFKJ010000001">
    <property type="protein sequence ID" value="KAL2048314.1"/>
    <property type="molecule type" value="Genomic_DNA"/>
</dbReference>
<feature type="compositionally biased region" description="Gly residues" evidence="7">
    <location>
        <begin position="943"/>
        <end position="953"/>
    </location>
</feature>
<keyword evidence="8" id="KW-0812">Transmembrane</keyword>
<protein>
    <recommendedName>
        <fullName evidence="9">Dynamin-type G domain-containing protein</fullName>
    </recommendedName>
</protein>
<feature type="region of interest" description="Disordered" evidence="7">
    <location>
        <begin position="1"/>
        <end position="38"/>
    </location>
</feature>
<feature type="region of interest" description="Disordered" evidence="7">
    <location>
        <begin position="61"/>
        <end position="92"/>
    </location>
</feature>
<dbReference type="InterPro" id="IPR027417">
    <property type="entry name" value="P-loop_NTPase"/>
</dbReference>
<evidence type="ECO:0000256" key="2">
    <source>
        <dbReference type="ARBA" id="ARBA00022741"/>
    </source>
</evidence>
<evidence type="ECO:0000256" key="8">
    <source>
        <dbReference type="SAM" id="Phobius"/>
    </source>
</evidence>
<proteinExistence type="predicted"/>
<dbReference type="InterPro" id="IPR045063">
    <property type="entry name" value="Dynamin_N"/>
</dbReference>
<keyword evidence="5" id="KW-0342">GTP-binding</keyword>
<feature type="region of interest" description="Disordered" evidence="7">
    <location>
        <begin position="141"/>
        <end position="217"/>
    </location>
</feature>
<dbReference type="InterPro" id="IPR027094">
    <property type="entry name" value="Mitofusin_fam"/>
</dbReference>
<evidence type="ECO:0000256" key="3">
    <source>
        <dbReference type="ARBA" id="ARBA00022801"/>
    </source>
</evidence>
<keyword evidence="11" id="KW-1185">Reference proteome</keyword>
<feature type="compositionally biased region" description="Basic and acidic residues" evidence="7">
    <location>
        <begin position="543"/>
        <end position="564"/>
    </location>
</feature>
<organism evidence="10 11">
    <name type="scientific">Stereocaulon virgatum</name>
    <dbReference type="NCBI Taxonomy" id="373712"/>
    <lineage>
        <taxon>Eukaryota</taxon>
        <taxon>Fungi</taxon>
        <taxon>Dikarya</taxon>
        <taxon>Ascomycota</taxon>
        <taxon>Pezizomycotina</taxon>
        <taxon>Lecanoromycetes</taxon>
        <taxon>OSLEUM clade</taxon>
        <taxon>Lecanoromycetidae</taxon>
        <taxon>Lecanorales</taxon>
        <taxon>Lecanorineae</taxon>
        <taxon>Stereocaulaceae</taxon>
        <taxon>Stereocaulon</taxon>
    </lineage>
</organism>
<evidence type="ECO:0000256" key="4">
    <source>
        <dbReference type="ARBA" id="ARBA00023054"/>
    </source>
</evidence>
<dbReference type="PROSITE" id="PS51718">
    <property type="entry name" value="G_DYNAMIN_2"/>
    <property type="match status" value="1"/>
</dbReference>
<feature type="compositionally biased region" description="Gly residues" evidence="7">
    <location>
        <begin position="504"/>
        <end position="521"/>
    </location>
</feature>
<dbReference type="Proteomes" id="UP001590950">
    <property type="component" value="Unassembled WGS sequence"/>
</dbReference>
<evidence type="ECO:0000256" key="6">
    <source>
        <dbReference type="ARBA" id="ARBA00023136"/>
    </source>
</evidence>
<dbReference type="PANTHER" id="PTHR10465">
    <property type="entry name" value="TRANSMEMBRANE GTPASE FZO1"/>
    <property type="match status" value="1"/>
</dbReference>
<evidence type="ECO:0000256" key="1">
    <source>
        <dbReference type="ARBA" id="ARBA00004370"/>
    </source>
</evidence>
<comment type="subcellular location">
    <subcellularLocation>
        <location evidence="1">Membrane</location>
    </subcellularLocation>
</comment>
<evidence type="ECO:0000259" key="9">
    <source>
        <dbReference type="PROSITE" id="PS51718"/>
    </source>
</evidence>
<name>A0ABR4ARH5_9LECA</name>
<feature type="domain" description="Dynamin-type G" evidence="9">
    <location>
        <begin position="278"/>
        <end position="590"/>
    </location>
</feature>
<feature type="region of interest" description="Disordered" evidence="7">
    <location>
        <begin position="499"/>
        <end position="564"/>
    </location>
</feature>
<dbReference type="InterPro" id="IPR030381">
    <property type="entry name" value="G_DYNAMIN_dom"/>
</dbReference>
<dbReference type="PANTHER" id="PTHR10465:SF0">
    <property type="entry name" value="SARCALUMENIN"/>
    <property type="match status" value="1"/>
</dbReference>
<evidence type="ECO:0000256" key="5">
    <source>
        <dbReference type="ARBA" id="ARBA00023134"/>
    </source>
</evidence>
<keyword evidence="8" id="KW-1133">Transmembrane helix</keyword>
<dbReference type="Pfam" id="PF00350">
    <property type="entry name" value="Dynamin_N"/>
    <property type="match status" value="1"/>
</dbReference>